<dbReference type="SUPFAM" id="SSF51182">
    <property type="entry name" value="RmlC-like cupins"/>
    <property type="match status" value="1"/>
</dbReference>
<dbReference type="Proteomes" id="UP000185557">
    <property type="component" value="Unassembled WGS sequence"/>
</dbReference>
<protein>
    <submittedName>
        <fullName evidence="2">Mannose-6-phosphate isomerase</fullName>
    </submittedName>
</protein>
<name>A0A1U7JAU8_9CYAN</name>
<evidence type="ECO:0000313" key="2">
    <source>
        <dbReference type="EMBL" id="OKH50799.1"/>
    </source>
</evidence>
<keyword evidence="2" id="KW-0413">Isomerase</keyword>
<dbReference type="STRING" id="549789.NIES30_01550"/>
<evidence type="ECO:0000313" key="3">
    <source>
        <dbReference type="Proteomes" id="UP000185557"/>
    </source>
</evidence>
<dbReference type="InterPro" id="IPR013096">
    <property type="entry name" value="Cupin_2"/>
</dbReference>
<dbReference type="AlphaFoldDB" id="A0A1U7JAU8"/>
<dbReference type="Gene3D" id="2.60.120.10">
    <property type="entry name" value="Jelly Rolls"/>
    <property type="match status" value="1"/>
</dbReference>
<dbReference type="GO" id="GO:0016853">
    <property type="term" value="F:isomerase activity"/>
    <property type="evidence" value="ECO:0007669"/>
    <property type="project" value="UniProtKB-KW"/>
</dbReference>
<dbReference type="OrthoDB" id="9797047at2"/>
<dbReference type="Pfam" id="PF07883">
    <property type="entry name" value="Cupin_2"/>
    <property type="match status" value="1"/>
</dbReference>
<sequence length="122" mass="13495">MLIRKLFDCPEFVAGDGTQLRELLHPDKQDLALRYSLAHAVLPVGQVSTPHALITSEVYYILAGQGEMTIDGETSPVEPGDAVYIPPHARQHLRNTGDGPLVFICLVDPAWRQEDETVFEAD</sequence>
<dbReference type="InterPro" id="IPR014710">
    <property type="entry name" value="RmlC-like_jellyroll"/>
</dbReference>
<dbReference type="RefSeq" id="WP_073606613.1">
    <property type="nucleotide sequence ID" value="NZ_MRCG01000001.1"/>
</dbReference>
<dbReference type="InterPro" id="IPR011051">
    <property type="entry name" value="RmlC_Cupin_sf"/>
</dbReference>
<feature type="domain" description="Cupin type-2" evidence="1">
    <location>
        <begin position="40"/>
        <end position="106"/>
    </location>
</feature>
<proteinExistence type="predicted"/>
<organism evidence="2 3">
    <name type="scientific">Phormidium tenue NIES-30</name>
    <dbReference type="NCBI Taxonomy" id="549789"/>
    <lineage>
        <taxon>Bacteria</taxon>
        <taxon>Bacillati</taxon>
        <taxon>Cyanobacteriota</taxon>
        <taxon>Cyanophyceae</taxon>
        <taxon>Oscillatoriophycideae</taxon>
        <taxon>Oscillatoriales</taxon>
        <taxon>Oscillatoriaceae</taxon>
        <taxon>Phormidium</taxon>
    </lineage>
</organism>
<dbReference type="InterPro" id="IPR052044">
    <property type="entry name" value="PKS_Associated_Protein"/>
</dbReference>
<dbReference type="CDD" id="cd02214">
    <property type="entry name" value="cupin_MJ1618"/>
    <property type="match status" value="1"/>
</dbReference>
<dbReference type="PANTHER" id="PTHR36114:SF1">
    <property type="entry name" value="16.7 KDA PROTEIN IN WHIE LOCUS"/>
    <property type="match status" value="1"/>
</dbReference>
<dbReference type="EMBL" id="MRCG01000001">
    <property type="protein sequence ID" value="OKH50799.1"/>
    <property type="molecule type" value="Genomic_DNA"/>
</dbReference>
<dbReference type="PANTHER" id="PTHR36114">
    <property type="entry name" value="16.7 KDA PROTEIN IN WHIE LOCUS"/>
    <property type="match status" value="1"/>
</dbReference>
<keyword evidence="3" id="KW-1185">Reference proteome</keyword>
<gene>
    <name evidence="2" type="ORF">NIES30_01550</name>
</gene>
<accession>A0A1U7JAU8</accession>
<comment type="caution">
    <text evidence="2">The sequence shown here is derived from an EMBL/GenBank/DDBJ whole genome shotgun (WGS) entry which is preliminary data.</text>
</comment>
<reference evidence="2 3" key="1">
    <citation type="submission" date="2016-11" db="EMBL/GenBank/DDBJ databases">
        <title>Draft Genome Sequences of Nine Cyanobacterial Strains from Diverse Habitats.</title>
        <authorList>
            <person name="Zhu T."/>
            <person name="Hou S."/>
            <person name="Lu X."/>
            <person name="Hess W.R."/>
        </authorList>
    </citation>
    <scope>NUCLEOTIDE SEQUENCE [LARGE SCALE GENOMIC DNA]</scope>
    <source>
        <strain evidence="2 3">NIES-30</strain>
    </source>
</reference>
<evidence type="ECO:0000259" key="1">
    <source>
        <dbReference type="Pfam" id="PF07883"/>
    </source>
</evidence>